<evidence type="ECO:0000256" key="3">
    <source>
        <dbReference type="SAM" id="MobiDB-lite"/>
    </source>
</evidence>
<gene>
    <name evidence="5" type="ORF">ACTODO_02167</name>
</gene>
<evidence type="ECO:0000256" key="2">
    <source>
        <dbReference type="ARBA" id="ARBA00023315"/>
    </source>
</evidence>
<dbReference type="Gene3D" id="3.40.630.30">
    <property type="match status" value="1"/>
</dbReference>
<dbReference type="GO" id="GO:0016747">
    <property type="term" value="F:acyltransferase activity, transferring groups other than amino-acyl groups"/>
    <property type="evidence" value="ECO:0007669"/>
    <property type="project" value="InterPro"/>
</dbReference>
<evidence type="ECO:0000313" key="6">
    <source>
        <dbReference type="Proteomes" id="UP000003553"/>
    </source>
</evidence>
<sequence length="201" mass="22708">MRRGIRTIVKSSRQGERNPMMRYAETVVLKDGVELLVRNAVASDARALRDIMKRTHAETDYLLSYPDEQSADDEQEARSLVETERSDNEVELVAVVDGRIVGSAGVTAAGSRRKVAHRARFGISILKEYWGMGIGRMLMESCIDCARRAGYTQLELEVVADNERAVSLYRRSGFEEYGRNPRGYRSASSGYQELVHMRLEL</sequence>
<protein>
    <submittedName>
        <fullName evidence="5">Acetyltransferase, GNAT family</fullName>
    </submittedName>
</protein>
<reference evidence="5" key="2">
    <citation type="submission" date="2015-05" db="EMBL/GenBank/DDBJ databases">
        <title>Draft genome sequence of Actinomyces odontolyticus (ATCC 17982).</title>
        <authorList>
            <person name="Sudarsanam P."/>
            <person name="Ley R."/>
            <person name="Guruge J."/>
            <person name="Turnbaugh P.J."/>
            <person name="Mahowald M."/>
            <person name="Liep D."/>
            <person name="Gordon J."/>
        </authorList>
    </citation>
    <scope>NUCLEOTIDE SEQUENCE</scope>
    <source>
        <strain evidence="5">ATCC 17982</strain>
    </source>
</reference>
<dbReference type="HOGENOM" id="CLU_013985_19_1_11"/>
<dbReference type="PROSITE" id="PS51186">
    <property type="entry name" value="GNAT"/>
    <property type="match status" value="1"/>
</dbReference>
<name>A7BER4_9ACTO</name>
<dbReference type="InterPro" id="IPR000182">
    <property type="entry name" value="GNAT_dom"/>
</dbReference>
<reference evidence="5" key="1">
    <citation type="submission" date="2007-04" db="EMBL/GenBank/DDBJ databases">
        <authorList>
            <person name="Fulton L."/>
            <person name="Clifton S."/>
            <person name="Fulton B."/>
            <person name="Xu J."/>
            <person name="Minx P."/>
            <person name="Pepin K.H."/>
            <person name="Johnson M."/>
            <person name="Thiruvilangam P."/>
            <person name="Bhonagiri V."/>
            <person name="Nash W.E."/>
            <person name="Mardis E.R."/>
            <person name="Wilson R.K."/>
        </authorList>
    </citation>
    <scope>NUCLEOTIDE SEQUENCE [LARGE SCALE GENOMIC DNA]</scope>
    <source>
        <strain evidence="5">ATCC 17982</strain>
    </source>
</reference>
<organism evidence="5 6">
    <name type="scientific">Schaalia dentiphila ATCC 17982</name>
    <dbReference type="NCBI Taxonomy" id="411466"/>
    <lineage>
        <taxon>Bacteria</taxon>
        <taxon>Bacillati</taxon>
        <taxon>Actinomycetota</taxon>
        <taxon>Actinomycetes</taxon>
        <taxon>Actinomycetales</taxon>
        <taxon>Actinomycetaceae</taxon>
        <taxon>Schaalia</taxon>
        <taxon>Schaalia dentiphila</taxon>
    </lineage>
</organism>
<evidence type="ECO:0000256" key="1">
    <source>
        <dbReference type="ARBA" id="ARBA00022679"/>
    </source>
</evidence>
<dbReference type="SUPFAM" id="SSF55729">
    <property type="entry name" value="Acyl-CoA N-acyltransferases (Nat)"/>
    <property type="match status" value="1"/>
</dbReference>
<dbReference type="PANTHER" id="PTHR43877">
    <property type="entry name" value="AMINOALKYLPHOSPHONATE N-ACETYLTRANSFERASE-RELATED-RELATED"/>
    <property type="match status" value="1"/>
</dbReference>
<evidence type="ECO:0000259" key="4">
    <source>
        <dbReference type="PROSITE" id="PS51186"/>
    </source>
</evidence>
<dbReference type="eggNOG" id="COG0456">
    <property type="taxonomic scope" value="Bacteria"/>
</dbReference>
<dbReference type="AlphaFoldDB" id="A7BER4"/>
<dbReference type="Pfam" id="PF00583">
    <property type="entry name" value="Acetyltransf_1"/>
    <property type="match status" value="1"/>
</dbReference>
<keyword evidence="1" id="KW-0808">Transferase</keyword>
<dbReference type="InterPro" id="IPR016181">
    <property type="entry name" value="Acyl_CoA_acyltransferase"/>
</dbReference>
<feature type="region of interest" description="Disordered" evidence="3">
    <location>
        <begin position="65"/>
        <end position="84"/>
    </location>
</feature>
<dbReference type="EMBL" id="AAYI02000004">
    <property type="protein sequence ID" value="EDN81688.1"/>
    <property type="molecule type" value="Genomic_DNA"/>
</dbReference>
<dbReference type="Proteomes" id="UP000003553">
    <property type="component" value="Unassembled WGS sequence"/>
</dbReference>
<feature type="domain" description="N-acetyltransferase" evidence="4">
    <location>
        <begin position="35"/>
        <end position="201"/>
    </location>
</feature>
<proteinExistence type="predicted"/>
<keyword evidence="2" id="KW-0012">Acyltransferase</keyword>
<comment type="caution">
    <text evidence="5">The sequence shown here is derived from an EMBL/GenBank/DDBJ whole genome shotgun (WGS) entry which is preliminary data.</text>
</comment>
<evidence type="ECO:0000313" key="5">
    <source>
        <dbReference type="EMBL" id="EDN81688.1"/>
    </source>
</evidence>
<keyword evidence="6" id="KW-1185">Reference proteome</keyword>
<accession>A7BER4</accession>
<dbReference type="InterPro" id="IPR050832">
    <property type="entry name" value="Bact_Acetyltransf"/>
</dbReference>
<dbReference type="CDD" id="cd04301">
    <property type="entry name" value="NAT_SF"/>
    <property type="match status" value="1"/>
</dbReference>